<evidence type="ECO:0000313" key="8">
    <source>
        <dbReference type="EMBL" id="AFL67927.1"/>
    </source>
</evidence>
<evidence type="ECO:0000256" key="5">
    <source>
        <dbReference type="ARBA" id="ARBA00022840"/>
    </source>
</evidence>
<keyword evidence="5 7" id="KW-0067">ATP-binding</keyword>
<protein>
    <recommendedName>
        <fullName evidence="7">Probable 2-(5''-triphosphoribosyl)-3'-dephosphocoenzyme-A synthase</fullName>
        <shortName evidence="7">2-(5''-triphosphoribosyl)-3'-dephospho-CoA synthase</shortName>
        <ecNumber evidence="7">2.4.2.52</ecNumber>
    </recommendedName>
</protein>
<comment type="similarity">
    <text evidence="7">Belongs to the CitG/MdcB family.</text>
</comment>
<evidence type="ECO:0000256" key="2">
    <source>
        <dbReference type="ARBA" id="ARBA00022679"/>
    </source>
</evidence>
<dbReference type="InterPro" id="IPR017551">
    <property type="entry name" value="TriPribosyl-deP-CoA_syn_CitG"/>
</dbReference>
<dbReference type="KEGG" id="sba:Sulba_0619"/>
<evidence type="ECO:0000256" key="3">
    <source>
        <dbReference type="ARBA" id="ARBA00022695"/>
    </source>
</evidence>
<dbReference type="GO" id="GO:0051191">
    <property type="term" value="P:prosthetic group biosynthetic process"/>
    <property type="evidence" value="ECO:0007669"/>
    <property type="project" value="InterPro"/>
</dbReference>
<dbReference type="HOGENOM" id="CLU_048409_1_0_7"/>
<dbReference type="HAMAP" id="MF_00397">
    <property type="entry name" value="CitG"/>
    <property type="match status" value="1"/>
</dbReference>
<organism evidence="8 9">
    <name type="scientific">Sulfurospirillum barnesii (strain ATCC 700032 / DSM 10660 / SES-3)</name>
    <dbReference type="NCBI Taxonomy" id="760154"/>
    <lineage>
        <taxon>Bacteria</taxon>
        <taxon>Pseudomonadati</taxon>
        <taxon>Campylobacterota</taxon>
        <taxon>Epsilonproteobacteria</taxon>
        <taxon>Campylobacterales</taxon>
        <taxon>Sulfurospirillaceae</taxon>
        <taxon>Sulfurospirillum</taxon>
    </lineage>
</organism>
<evidence type="ECO:0000256" key="4">
    <source>
        <dbReference type="ARBA" id="ARBA00022741"/>
    </source>
</evidence>
<dbReference type="RefSeq" id="WP_014768807.1">
    <property type="nucleotide sequence ID" value="NC_018002.1"/>
</dbReference>
<evidence type="ECO:0000256" key="6">
    <source>
        <dbReference type="ARBA" id="ARBA00048574"/>
    </source>
</evidence>
<dbReference type="AlphaFoldDB" id="I3XVF3"/>
<evidence type="ECO:0000313" key="9">
    <source>
        <dbReference type="Proteomes" id="UP000006176"/>
    </source>
</evidence>
<dbReference type="EMBL" id="CP003333">
    <property type="protein sequence ID" value="AFL67927.1"/>
    <property type="molecule type" value="Genomic_DNA"/>
</dbReference>
<dbReference type="GO" id="GO:0046917">
    <property type="term" value="F:triphosphoribosyl-dephospho-CoA synthase activity"/>
    <property type="evidence" value="ECO:0007669"/>
    <property type="project" value="UniProtKB-UniRule"/>
</dbReference>
<dbReference type="Gene3D" id="1.10.4200.10">
    <property type="entry name" value="Triphosphoribosyl-dephospho-CoA protein"/>
    <property type="match status" value="2"/>
</dbReference>
<dbReference type="NCBIfam" id="TIGR03124">
    <property type="entry name" value="citrate_citX"/>
    <property type="match status" value="1"/>
</dbReference>
<dbReference type="GO" id="GO:0050519">
    <property type="term" value="F:holo-citrate lyase synthase activity"/>
    <property type="evidence" value="ECO:0007669"/>
    <property type="project" value="UniProtKB-EC"/>
</dbReference>
<dbReference type="GO" id="GO:0005524">
    <property type="term" value="F:ATP binding"/>
    <property type="evidence" value="ECO:0007669"/>
    <property type="project" value="UniProtKB-KW"/>
</dbReference>
<dbReference type="OrthoDB" id="114886at2"/>
<keyword evidence="3" id="KW-0548">Nucleotidyltransferase</keyword>
<evidence type="ECO:0000256" key="7">
    <source>
        <dbReference type="HAMAP-Rule" id="MF_00397"/>
    </source>
</evidence>
<proteinExistence type="inferred from homology"/>
<dbReference type="PANTHER" id="PTHR30201:SF2">
    <property type="entry name" value="2-(5''-TRIPHOSPHORIBOSYL)-3'-DEPHOSPHOCOENZYME-A SYNTHASE"/>
    <property type="match status" value="1"/>
</dbReference>
<keyword evidence="2 7" id="KW-0808">Transferase</keyword>
<dbReference type="InterPro" id="IPR005551">
    <property type="entry name" value="CitX"/>
</dbReference>
<dbReference type="PANTHER" id="PTHR30201">
    <property type="entry name" value="TRIPHOSPHORIBOSYL-DEPHOSPHO-COA SYNTHASE"/>
    <property type="match status" value="1"/>
</dbReference>
<dbReference type="InterPro" id="IPR002736">
    <property type="entry name" value="CitG"/>
</dbReference>
<name>I3XVF3_SULBS</name>
<keyword evidence="4 7" id="KW-0547">Nucleotide-binding</keyword>
<keyword evidence="9" id="KW-1185">Reference proteome</keyword>
<gene>
    <name evidence="7" type="primary">citG</name>
    <name evidence="8" type="ordered locus">Sulba_0619</name>
</gene>
<dbReference type="Pfam" id="PF01874">
    <property type="entry name" value="CitG"/>
    <property type="match status" value="1"/>
</dbReference>
<reference evidence="8 9" key="1">
    <citation type="submission" date="2012-06" db="EMBL/GenBank/DDBJ databases">
        <title>Complete sequence of Sulfurospirillum barnesii SES-3.</title>
        <authorList>
            <consortium name="US DOE Joint Genome Institute"/>
            <person name="Lucas S."/>
            <person name="Han J."/>
            <person name="Lapidus A."/>
            <person name="Cheng J.-F."/>
            <person name="Goodwin L."/>
            <person name="Pitluck S."/>
            <person name="Peters L."/>
            <person name="Ovchinnikova G."/>
            <person name="Lu M."/>
            <person name="Detter J.C."/>
            <person name="Han C."/>
            <person name="Tapia R."/>
            <person name="Land M."/>
            <person name="Hauser L."/>
            <person name="Kyrpides N."/>
            <person name="Ivanova N."/>
            <person name="Pagani I."/>
            <person name="Stolz J."/>
            <person name="Arkin A."/>
            <person name="Dehal P."/>
            <person name="Oremland R."/>
            <person name="Saltikov C."/>
            <person name="Basu P."/>
            <person name="Hollibaugh J."/>
            <person name="Newman D."/>
            <person name="Stolyar S."/>
            <person name="Hazen T."/>
            <person name="Woyke T."/>
        </authorList>
    </citation>
    <scope>NUCLEOTIDE SEQUENCE [LARGE SCALE GENOMIC DNA]</scope>
    <source>
        <strain evidence="9">ATCC 700032 / DSM 10660 / SES-3</strain>
    </source>
</reference>
<comment type="catalytic activity">
    <reaction evidence="6">
        <text>apo-[citrate lyase ACP] + 2'-(5''-triphospho-alpha-D-ribosyl)-3'-dephospho-CoA = holo-[citrate lyase ACP] + diphosphate</text>
        <dbReference type="Rhea" id="RHEA:16333"/>
        <dbReference type="Rhea" id="RHEA-COMP:10157"/>
        <dbReference type="Rhea" id="RHEA-COMP:10158"/>
        <dbReference type="ChEBI" id="CHEBI:29999"/>
        <dbReference type="ChEBI" id="CHEBI:33019"/>
        <dbReference type="ChEBI" id="CHEBI:61378"/>
        <dbReference type="ChEBI" id="CHEBI:82683"/>
        <dbReference type="EC" id="2.7.7.61"/>
    </reaction>
</comment>
<dbReference type="eggNOG" id="COG1767">
    <property type="taxonomic scope" value="Bacteria"/>
</dbReference>
<dbReference type="PATRIC" id="fig|760154.4.peg.616"/>
<comment type="catalytic activity">
    <reaction evidence="1 7">
        <text>3'-dephospho-CoA + ATP = 2'-(5''-triphospho-alpha-D-ribosyl)-3'-dephospho-CoA + adenine</text>
        <dbReference type="Rhea" id="RHEA:15117"/>
        <dbReference type="ChEBI" id="CHEBI:16708"/>
        <dbReference type="ChEBI" id="CHEBI:30616"/>
        <dbReference type="ChEBI" id="CHEBI:57328"/>
        <dbReference type="ChEBI" id="CHEBI:61378"/>
        <dbReference type="EC" id="2.4.2.52"/>
    </reaction>
</comment>
<dbReference type="NCBIfam" id="TIGR03125">
    <property type="entry name" value="citrate_citG"/>
    <property type="match status" value="1"/>
</dbReference>
<evidence type="ECO:0000256" key="1">
    <source>
        <dbReference type="ARBA" id="ARBA00001210"/>
    </source>
</evidence>
<dbReference type="STRING" id="760154.Sulba_0619"/>
<sequence>MIDQPTTLEAILHAKEERALKQKKLLCDYPLASLISLCINTPSLIKLSHEAVVLHNVATQVLLERLHKEGIELLVCQCSFAPTGVESLFTCKAEAKRLKALACEIENTHPLGRLMDIDVLDKTGRILSRSELGLSKRQCFLCEEEAQVCARAQRHPYEMLQAHIKAMVEKHAFEHSLALWCERAMQKEVELTPKPGLVDKANSGAHRDMNIDTFYASIHAITPFVAQWLQTAQAYAHEEAKQSFQRLRAIGVACEKAMFEATKGVNTHKGMIFCLAVLCGAIGRIKAQGERLTCKNLNAQMKVLCHNLVEDDLVHVNAPNSAGARFFYETKSGGIREIAQSGFAIVFEIALPFFKASVEEEGEERALQKTLLLLMSRLDDSTLWSRGGMEGLAYTKTKAAALLHVNMEHEKFEECLRAFDTEMIEKNLSPGGSADLLAMTWLLAKISVA</sequence>
<dbReference type="Proteomes" id="UP000006176">
    <property type="component" value="Chromosome"/>
</dbReference>
<dbReference type="EC" id="2.4.2.52" evidence="7"/>
<dbReference type="Pfam" id="PF03802">
    <property type="entry name" value="CitX"/>
    <property type="match status" value="1"/>
</dbReference>
<accession>I3XVF3</accession>
<dbReference type="eggNOG" id="COG3697">
    <property type="taxonomic scope" value="Bacteria"/>
</dbReference>